<organism evidence="2">
    <name type="scientific">Anguilla anguilla</name>
    <name type="common">European freshwater eel</name>
    <name type="synonym">Muraena anguilla</name>
    <dbReference type="NCBI Taxonomy" id="7936"/>
    <lineage>
        <taxon>Eukaryota</taxon>
        <taxon>Metazoa</taxon>
        <taxon>Chordata</taxon>
        <taxon>Craniata</taxon>
        <taxon>Vertebrata</taxon>
        <taxon>Euteleostomi</taxon>
        <taxon>Actinopterygii</taxon>
        <taxon>Neopterygii</taxon>
        <taxon>Teleostei</taxon>
        <taxon>Anguilliformes</taxon>
        <taxon>Anguillidae</taxon>
        <taxon>Anguilla</taxon>
    </lineage>
</organism>
<sequence length="100" mass="11083">MTSLCTCIPAWCLKFPKKIRHGDNDLPDFKVCINLLISIQLFLILWSSVIGLAGCNANIYMSLSLKKNTDCSQQHSCEYGVIHPQIQTARTGSALVLCLL</sequence>
<reference evidence="2" key="2">
    <citation type="journal article" date="2015" name="Fish Shellfish Immunol.">
        <title>Early steps in the European eel (Anguilla anguilla)-Vibrio vulnificus interaction in the gills: Role of the RtxA13 toxin.</title>
        <authorList>
            <person name="Callol A."/>
            <person name="Pajuelo D."/>
            <person name="Ebbesson L."/>
            <person name="Teles M."/>
            <person name="MacKenzie S."/>
            <person name="Amaro C."/>
        </authorList>
    </citation>
    <scope>NUCLEOTIDE SEQUENCE</scope>
</reference>
<keyword evidence="1" id="KW-0472">Membrane</keyword>
<feature type="transmembrane region" description="Helical" evidence="1">
    <location>
        <begin position="35"/>
        <end position="59"/>
    </location>
</feature>
<evidence type="ECO:0000256" key="1">
    <source>
        <dbReference type="SAM" id="Phobius"/>
    </source>
</evidence>
<keyword evidence="1" id="KW-0812">Transmembrane</keyword>
<dbReference type="EMBL" id="GBXM01000859">
    <property type="protein sequence ID" value="JAI07719.1"/>
    <property type="molecule type" value="Transcribed_RNA"/>
</dbReference>
<name>A0A0E9Y176_ANGAN</name>
<keyword evidence="1" id="KW-1133">Transmembrane helix</keyword>
<dbReference type="AlphaFoldDB" id="A0A0E9Y176"/>
<proteinExistence type="predicted"/>
<evidence type="ECO:0000313" key="2">
    <source>
        <dbReference type="EMBL" id="JAI07719.1"/>
    </source>
</evidence>
<protein>
    <submittedName>
        <fullName evidence="2">Uncharacterized protein</fullName>
    </submittedName>
</protein>
<accession>A0A0E9Y176</accession>
<reference evidence="2" key="1">
    <citation type="submission" date="2014-11" db="EMBL/GenBank/DDBJ databases">
        <authorList>
            <person name="Amaro Gonzalez C."/>
        </authorList>
    </citation>
    <scope>NUCLEOTIDE SEQUENCE</scope>
</reference>